<feature type="non-terminal residue" evidence="2">
    <location>
        <position position="32"/>
    </location>
</feature>
<gene>
    <name evidence="2" type="ORF">METZ01_LOCUS216282</name>
</gene>
<dbReference type="EMBL" id="UINC01050453">
    <property type="protein sequence ID" value="SVB63428.1"/>
    <property type="molecule type" value="Genomic_DNA"/>
</dbReference>
<reference evidence="2" key="1">
    <citation type="submission" date="2018-05" db="EMBL/GenBank/DDBJ databases">
        <authorList>
            <person name="Lanie J.A."/>
            <person name="Ng W.-L."/>
            <person name="Kazmierczak K.M."/>
            <person name="Andrzejewski T.M."/>
            <person name="Davidsen T.M."/>
            <person name="Wayne K.J."/>
            <person name="Tettelin H."/>
            <person name="Glass J.I."/>
            <person name="Rusch D."/>
            <person name="Podicherti R."/>
            <person name="Tsui H.-C.T."/>
            <person name="Winkler M.E."/>
        </authorList>
    </citation>
    <scope>NUCLEOTIDE SEQUENCE</scope>
</reference>
<name>A0A382FK28_9ZZZZ</name>
<keyword evidence="1" id="KW-0472">Membrane</keyword>
<evidence type="ECO:0000313" key="2">
    <source>
        <dbReference type="EMBL" id="SVB63428.1"/>
    </source>
</evidence>
<keyword evidence="1" id="KW-1133">Transmembrane helix</keyword>
<proteinExistence type="predicted"/>
<protein>
    <submittedName>
        <fullName evidence="2">Uncharacterized protein</fullName>
    </submittedName>
</protein>
<evidence type="ECO:0000256" key="1">
    <source>
        <dbReference type="SAM" id="Phobius"/>
    </source>
</evidence>
<dbReference type="AlphaFoldDB" id="A0A382FK28"/>
<feature type="transmembrane region" description="Helical" evidence="1">
    <location>
        <begin position="12"/>
        <end position="29"/>
    </location>
</feature>
<organism evidence="2">
    <name type="scientific">marine metagenome</name>
    <dbReference type="NCBI Taxonomy" id="408172"/>
    <lineage>
        <taxon>unclassified sequences</taxon>
        <taxon>metagenomes</taxon>
        <taxon>ecological metagenomes</taxon>
    </lineage>
</organism>
<dbReference type="PROSITE" id="PS51318">
    <property type="entry name" value="TAT"/>
    <property type="match status" value="1"/>
</dbReference>
<dbReference type="InterPro" id="IPR006311">
    <property type="entry name" value="TAT_signal"/>
</dbReference>
<accession>A0A382FK28</accession>
<dbReference type="NCBIfam" id="TIGR01409">
    <property type="entry name" value="TAT_signal_seq"/>
    <property type="match status" value="1"/>
</dbReference>
<sequence>MTEVTKITRRQFVATSTAAAGGIVFGLPFPKM</sequence>
<dbReference type="InterPro" id="IPR019546">
    <property type="entry name" value="TAT_signal_bac_arc"/>
</dbReference>
<keyword evidence="1" id="KW-0812">Transmembrane</keyword>